<dbReference type="InterPro" id="IPR001173">
    <property type="entry name" value="Glyco_trans_2-like"/>
</dbReference>
<dbReference type="Gene3D" id="3.90.550.10">
    <property type="entry name" value="Spore Coat Polysaccharide Biosynthesis Protein SpsA, Chain A"/>
    <property type="match status" value="1"/>
</dbReference>
<dbReference type="InterPro" id="IPR029044">
    <property type="entry name" value="Nucleotide-diphossugar_trans"/>
</dbReference>
<gene>
    <name evidence="3" type="ORF">DNH61_25030</name>
</gene>
<dbReference type="GO" id="GO:0016758">
    <property type="term" value="F:hexosyltransferase activity"/>
    <property type="evidence" value="ECO:0007669"/>
    <property type="project" value="UniProtKB-ARBA"/>
</dbReference>
<evidence type="ECO:0000259" key="2">
    <source>
        <dbReference type="Pfam" id="PF00535"/>
    </source>
</evidence>
<dbReference type="AlphaFoldDB" id="A0A2W1L2B9"/>
<dbReference type="RefSeq" id="WP_111149691.1">
    <property type="nucleotide sequence ID" value="NZ_QKRB01000060.1"/>
</dbReference>
<evidence type="ECO:0000256" key="1">
    <source>
        <dbReference type="ARBA" id="ARBA00006739"/>
    </source>
</evidence>
<dbReference type="SUPFAM" id="SSF53448">
    <property type="entry name" value="Nucleotide-diphospho-sugar transferases"/>
    <property type="match status" value="1"/>
</dbReference>
<name>A0A2W1L2B9_9BACL</name>
<evidence type="ECO:0000313" key="3">
    <source>
        <dbReference type="EMBL" id="PZD93049.1"/>
    </source>
</evidence>
<sequence>MPKVSVIMPVYNNAPYLQEAVSSILHQSFRDFEFLIFDDCSTDGSSEILASIRDPRVRLIRNPYNRGLIANLNEGLNMAQGEYIVRMDGDDVSLPDRIMLQVQFMDANPAVGICGTAFHVLGEAQPKVNPLSHEEIQAWLLFHCCLHHPTVIMRNSIMQQHYIRYDANYPHAEDYELWNRVASYVQMANLPQVLLYYRRHSGQVSSQHVHIQNDSAKRVRIRELNNLGLYPTEEEFGVHMRFVEFGINPHDPANYYPAWAWAQKLLYQNSVGNRYNQEALNTALSRCISQLPY</sequence>
<keyword evidence="3" id="KW-0808">Transferase</keyword>
<comment type="similarity">
    <text evidence="1">Belongs to the glycosyltransferase 2 family.</text>
</comment>
<organism evidence="3 4">
    <name type="scientific">Paenibacillus sambharensis</name>
    <dbReference type="NCBI Taxonomy" id="1803190"/>
    <lineage>
        <taxon>Bacteria</taxon>
        <taxon>Bacillati</taxon>
        <taxon>Bacillota</taxon>
        <taxon>Bacilli</taxon>
        <taxon>Bacillales</taxon>
        <taxon>Paenibacillaceae</taxon>
        <taxon>Paenibacillus</taxon>
    </lineage>
</organism>
<dbReference type="Pfam" id="PF00535">
    <property type="entry name" value="Glycos_transf_2"/>
    <property type="match status" value="1"/>
</dbReference>
<evidence type="ECO:0000313" key="4">
    <source>
        <dbReference type="Proteomes" id="UP000249522"/>
    </source>
</evidence>
<dbReference type="Proteomes" id="UP000249522">
    <property type="component" value="Unassembled WGS sequence"/>
</dbReference>
<proteinExistence type="inferred from homology"/>
<dbReference type="EMBL" id="QKRB01000060">
    <property type="protein sequence ID" value="PZD93049.1"/>
    <property type="molecule type" value="Genomic_DNA"/>
</dbReference>
<reference evidence="3 4" key="1">
    <citation type="submission" date="2018-06" db="EMBL/GenBank/DDBJ databases">
        <title>Paenibacillus imtechensis sp. nov.</title>
        <authorList>
            <person name="Pinnaka A.K."/>
            <person name="Singh H."/>
            <person name="Kaur M."/>
        </authorList>
    </citation>
    <scope>NUCLEOTIDE SEQUENCE [LARGE SCALE GENOMIC DNA]</scope>
    <source>
        <strain evidence="3 4">SMB1</strain>
    </source>
</reference>
<protein>
    <submittedName>
        <fullName evidence="3">Glycosyltransferase family 2 protein</fullName>
    </submittedName>
</protein>
<dbReference type="OrthoDB" id="9815829at2"/>
<comment type="caution">
    <text evidence="3">The sequence shown here is derived from an EMBL/GenBank/DDBJ whole genome shotgun (WGS) entry which is preliminary data.</text>
</comment>
<feature type="domain" description="Glycosyltransferase 2-like" evidence="2">
    <location>
        <begin position="5"/>
        <end position="129"/>
    </location>
</feature>
<dbReference type="PANTHER" id="PTHR22916:SF3">
    <property type="entry name" value="UDP-GLCNAC:BETAGAL BETA-1,3-N-ACETYLGLUCOSAMINYLTRANSFERASE-LIKE PROTEIN 1"/>
    <property type="match status" value="1"/>
</dbReference>
<keyword evidence="4" id="KW-1185">Reference proteome</keyword>
<accession>A0A2W1L2B9</accession>
<dbReference type="PANTHER" id="PTHR22916">
    <property type="entry name" value="GLYCOSYLTRANSFERASE"/>
    <property type="match status" value="1"/>
</dbReference>